<dbReference type="InterPro" id="IPR023827">
    <property type="entry name" value="Peptidase_S8_Asp-AS"/>
</dbReference>
<dbReference type="InterPro" id="IPR036852">
    <property type="entry name" value="Peptidase_S8/S53_dom_sf"/>
</dbReference>
<dbReference type="STRING" id="1173061.A0A0J9XFB1"/>
<feature type="chain" id="PRO_5005325794" description="Peptidase S8/S53 domain-containing protein" evidence="10">
    <location>
        <begin position="19"/>
        <end position="915"/>
    </location>
</feature>
<gene>
    <name evidence="13" type="ORF">BN980_GECA13s01407g</name>
</gene>
<keyword evidence="2 7" id="KW-0645">Protease</keyword>
<dbReference type="SUPFAM" id="SSF52743">
    <property type="entry name" value="Subtilisin-like"/>
    <property type="match status" value="1"/>
</dbReference>
<proteinExistence type="inferred from homology"/>
<evidence type="ECO:0000259" key="12">
    <source>
        <dbReference type="Pfam" id="PF06280"/>
    </source>
</evidence>
<dbReference type="InterPro" id="IPR010435">
    <property type="entry name" value="C5a/SBT2-like_Fn3"/>
</dbReference>
<feature type="region of interest" description="Disordered" evidence="9">
    <location>
        <begin position="136"/>
        <end position="158"/>
    </location>
</feature>
<evidence type="ECO:0000256" key="3">
    <source>
        <dbReference type="ARBA" id="ARBA00022729"/>
    </source>
</evidence>
<dbReference type="Gene3D" id="3.40.50.200">
    <property type="entry name" value="Peptidase S8/S53 domain"/>
    <property type="match status" value="2"/>
</dbReference>
<dbReference type="GO" id="GO:0004252">
    <property type="term" value="F:serine-type endopeptidase activity"/>
    <property type="evidence" value="ECO:0007669"/>
    <property type="project" value="UniProtKB-UniRule"/>
</dbReference>
<dbReference type="PROSITE" id="PS51892">
    <property type="entry name" value="SUBTILASE"/>
    <property type="match status" value="1"/>
</dbReference>
<dbReference type="Pfam" id="PF00082">
    <property type="entry name" value="Peptidase_S8"/>
    <property type="match status" value="1"/>
</dbReference>
<dbReference type="OrthoDB" id="4090904at2759"/>
<feature type="domain" description="C5a peptidase/Subtilisin-like protease SBT2-like Fn3-like" evidence="12">
    <location>
        <begin position="634"/>
        <end position="745"/>
    </location>
</feature>
<dbReference type="PRINTS" id="PR00723">
    <property type="entry name" value="SUBTILISIN"/>
</dbReference>
<dbReference type="InterPro" id="IPR050131">
    <property type="entry name" value="Peptidase_S8_subtilisin-like"/>
</dbReference>
<dbReference type="Proteomes" id="UP000242525">
    <property type="component" value="Unassembled WGS sequence"/>
</dbReference>
<evidence type="ECO:0008006" key="15">
    <source>
        <dbReference type="Google" id="ProtNLM"/>
    </source>
</evidence>
<dbReference type="PANTHER" id="PTHR43806">
    <property type="entry name" value="PEPTIDASE S8"/>
    <property type="match status" value="1"/>
</dbReference>
<dbReference type="PANTHER" id="PTHR43806:SF66">
    <property type="entry name" value="SERIN ENDOPEPTIDASE"/>
    <property type="match status" value="1"/>
</dbReference>
<accession>A0A0J9XFB1</accession>
<evidence type="ECO:0000313" key="13">
    <source>
        <dbReference type="EMBL" id="CDO55999.1"/>
    </source>
</evidence>
<sequence length="915" mass="97417">MQLIVYLLPVLVTAVVAAQSLGDLSYIVRFPDISSELLQKRELNYHTQFFEKLAADGIDYLPRFNYSSPALHGASVIFRASNDSQTGQSKAQAELANLVYLRSLEGIVAQAWPTAKISHTKKDTITSDIDVNPKAGTLDNTKKKLSKRDSTARTCPRDVSTPLPWSAIHKTTNVDKLHKRGIKGAGVVIAVIDSGLDTLHPVFANKIVGGWDFVGDNPTPGSLNPGPDLTDKDGHGTHAAGIAVGSSNRYTGVAPDAKLLGYRTYYKIDSFVSEDILLAAMERAYSDGADIISFSIGSAQGFAGNPIGIAAENLIKKGIIFVAAAGNDGRNGPYNPLNGGGASNSLAVGTVESEYLATWPITAVADGSDQTRSLTYISTNGAYFGLNGTQNADYSPTNACEIDAPAGNSSLIVIPRGSCTDVEQFGRLNDLGYKYALLVNGPNHAFLHSFNVTYTKTLKAGGFIDTAHSGWLASQAHAGNTLAIQFNNNSSPISVRSVFAGAGYPNVVTSWGPTYENYFYPSVVAPGGDVLAPSPGGVYLTVSGTSFATPYVAGVAALYLSSKGISRSAGRPSTGAAFDFSKRLIGTARILDFYDGKAAVSGVKAPLIQQGAGLIDAARMIDQDIHIQSDPLLSLNDTRYRQATQKITIKNTGNKLLSYTVRHVPGTAVTVANASGIISQFPPPYFKNKGAFVTFLPAVWVLAPGHSTNIYAYFSFPSTAPEGIVYSGKLEVTASNGDVVGVPYMAVQQDTNTLISPFPSLPVLLKGDPATFQYAPIPDDGTAVFNFAQYDAPRYSAYSNFGSRFVSVDLVTADFDLDAAVAANAITTLPSRPGYLGPAGIYDSNSGSITFPQAPLPRMPKKYLEFPIVGLAENFAQLEPGHYRVLTRALRPFGAPNKTRDWVLYLSPAFEVVYK</sequence>
<evidence type="ECO:0000256" key="6">
    <source>
        <dbReference type="PIRSR" id="PIRSR615500-1"/>
    </source>
</evidence>
<reference evidence="13" key="1">
    <citation type="submission" date="2014-03" db="EMBL/GenBank/DDBJ databases">
        <authorList>
            <person name="Casaregola S."/>
        </authorList>
    </citation>
    <scope>NUCLEOTIDE SEQUENCE [LARGE SCALE GENOMIC DNA]</scope>
    <source>
        <strain evidence="13">CLIB 918</strain>
    </source>
</reference>
<feature type="active site" description="Charge relay system" evidence="6 7">
    <location>
        <position position="546"/>
    </location>
</feature>
<evidence type="ECO:0000256" key="10">
    <source>
        <dbReference type="SAM" id="SignalP"/>
    </source>
</evidence>
<protein>
    <recommendedName>
        <fullName evidence="15">Peptidase S8/S53 domain-containing protein</fullName>
    </recommendedName>
</protein>
<feature type="active site" description="Charge relay system" evidence="6 7">
    <location>
        <position position="193"/>
    </location>
</feature>
<keyword evidence="14" id="KW-1185">Reference proteome</keyword>
<keyword evidence="4 7" id="KW-0378">Hydrolase</keyword>
<evidence type="ECO:0000256" key="7">
    <source>
        <dbReference type="PROSITE-ProRule" id="PRU01240"/>
    </source>
</evidence>
<dbReference type="InterPro" id="IPR000209">
    <property type="entry name" value="Peptidase_S8/S53_dom"/>
</dbReference>
<comment type="caution">
    <text evidence="13">The sequence shown here is derived from an EMBL/GenBank/DDBJ whole genome shotgun (WGS) entry which is preliminary data.</text>
</comment>
<name>A0A0J9XFB1_GEOCN</name>
<evidence type="ECO:0000256" key="4">
    <source>
        <dbReference type="ARBA" id="ARBA00022801"/>
    </source>
</evidence>
<dbReference type="PROSITE" id="PS00138">
    <property type="entry name" value="SUBTILASE_SER"/>
    <property type="match status" value="1"/>
</dbReference>
<keyword evidence="3 10" id="KW-0732">Signal</keyword>
<keyword evidence="5 7" id="KW-0720">Serine protease</keyword>
<feature type="active site" description="Charge relay system" evidence="6 7">
    <location>
        <position position="235"/>
    </location>
</feature>
<organism evidence="13 14">
    <name type="scientific">Geotrichum candidum</name>
    <name type="common">Oospora lactis</name>
    <name type="synonym">Dipodascus geotrichum</name>
    <dbReference type="NCBI Taxonomy" id="1173061"/>
    <lineage>
        <taxon>Eukaryota</taxon>
        <taxon>Fungi</taxon>
        <taxon>Dikarya</taxon>
        <taxon>Ascomycota</taxon>
        <taxon>Saccharomycotina</taxon>
        <taxon>Dipodascomycetes</taxon>
        <taxon>Dipodascales</taxon>
        <taxon>Dipodascaceae</taxon>
        <taxon>Geotrichum</taxon>
    </lineage>
</organism>
<evidence type="ECO:0000256" key="5">
    <source>
        <dbReference type="ARBA" id="ARBA00022825"/>
    </source>
</evidence>
<feature type="signal peptide" evidence="10">
    <location>
        <begin position="1"/>
        <end position="18"/>
    </location>
</feature>
<evidence type="ECO:0000259" key="11">
    <source>
        <dbReference type="Pfam" id="PF00082"/>
    </source>
</evidence>
<dbReference type="InterPro" id="IPR015500">
    <property type="entry name" value="Peptidase_S8_subtilisin-rel"/>
</dbReference>
<dbReference type="EMBL" id="CCBN010000013">
    <property type="protein sequence ID" value="CDO55999.1"/>
    <property type="molecule type" value="Genomic_DNA"/>
</dbReference>
<evidence type="ECO:0000256" key="8">
    <source>
        <dbReference type="RuleBase" id="RU003355"/>
    </source>
</evidence>
<evidence type="ECO:0000256" key="9">
    <source>
        <dbReference type="SAM" id="MobiDB-lite"/>
    </source>
</evidence>
<dbReference type="GO" id="GO:0016020">
    <property type="term" value="C:membrane"/>
    <property type="evidence" value="ECO:0007669"/>
    <property type="project" value="InterPro"/>
</dbReference>
<dbReference type="GO" id="GO:0006508">
    <property type="term" value="P:proteolysis"/>
    <property type="evidence" value="ECO:0007669"/>
    <property type="project" value="UniProtKB-KW"/>
</dbReference>
<evidence type="ECO:0000256" key="1">
    <source>
        <dbReference type="ARBA" id="ARBA00011073"/>
    </source>
</evidence>
<dbReference type="AlphaFoldDB" id="A0A0J9XFB1"/>
<evidence type="ECO:0000313" key="14">
    <source>
        <dbReference type="Proteomes" id="UP000242525"/>
    </source>
</evidence>
<feature type="domain" description="Peptidase S8/S53" evidence="11">
    <location>
        <begin position="184"/>
        <end position="562"/>
    </location>
</feature>
<comment type="similarity">
    <text evidence="1 7 8">Belongs to the peptidase S8 family.</text>
</comment>
<evidence type="ECO:0000256" key="2">
    <source>
        <dbReference type="ARBA" id="ARBA00022670"/>
    </source>
</evidence>
<dbReference type="InterPro" id="IPR023828">
    <property type="entry name" value="Peptidase_S8_Ser-AS"/>
</dbReference>
<dbReference type="PROSITE" id="PS00136">
    <property type="entry name" value="SUBTILASE_ASP"/>
    <property type="match status" value="1"/>
</dbReference>
<dbReference type="Pfam" id="PF06280">
    <property type="entry name" value="fn3_5"/>
    <property type="match status" value="1"/>
</dbReference>